<evidence type="ECO:0000259" key="1">
    <source>
        <dbReference type="Pfam" id="PF01979"/>
    </source>
</evidence>
<dbReference type="CDD" id="cd01299">
    <property type="entry name" value="Met_dep_hydrolase_A"/>
    <property type="match status" value="1"/>
</dbReference>
<dbReference type="Gene3D" id="2.30.40.10">
    <property type="entry name" value="Urease, subunit C, domain 1"/>
    <property type="match status" value="1"/>
</dbReference>
<accession>A0A7W9FTF7</accession>
<reference evidence="2 3" key="1">
    <citation type="submission" date="2020-08" db="EMBL/GenBank/DDBJ databases">
        <title>Functional genomics of gut bacteria from endangered species of beetles.</title>
        <authorList>
            <person name="Carlos-Shanley C."/>
        </authorList>
    </citation>
    <scope>NUCLEOTIDE SEQUENCE [LARGE SCALE GENOMIC DNA]</scope>
    <source>
        <strain evidence="2 3">S00192</strain>
    </source>
</reference>
<dbReference type="GO" id="GO:0016810">
    <property type="term" value="F:hydrolase activity, acting on carbon-nitrogen (but not peptide) bonds"/>
    <property type="evidence" value="ECO:0007669"/>
    <property type="project" value="InterPro"/>
</dbReference>
<protein>
    <submittedName>
        <fullName evidence="2">Imidazolonepropionase-like amidohydrolase</fullName>
    </submittedName>
</protein>
<dbReference type="PANTHER" id="PTHR43135:SF3">
    <property type="entry name" value="ALPHA-D-RIBOSE 1-METHYLPHOSPHONATE 5-TRIPHOSPHATE DIPHOSPHATASE"/>
    <property type="match status" value="1"/>
</dbReference>
<organism evidence="2 3">
    <name type="scientific">Brevundimonas vesicularis</name>
    <name type="common">Pseudomonas vesicularis</name>
    <dbReference type="NCBI Taxonomy" id="41276"/>
    <lineage>
        <taxon>Bacteria</taxon>
        <taxon>Pseudomonadati</taxon>
        <taxon>Pseudomonadota</taxon>
        <taxon>Alphaproteobacteria</taxon>
        <taxon>Caulobacterales</taxon>
        <taxon>Caulobacteraceae</taxon>
        <taxon>Brevundimonas</taxon>
    </lineage>
</organism>
<proteinExistence type="predicted"/>
<dbReference type="PANTHER" id="PTHR43135">
    <property type="entry name" value="ALPHA-D-RIBOSE 1-METHYLPHOSPHONATE 5-TRIPHOSPHATE DIPHOSPHATASE"/>
    <property type="match status" value="1"/>
</dbReference>
<dbReference type="InterPro" id="IPR011059">
    <property type="entry name" value="Metal-dep_hydrolase_composite"/>
</dbReference>
<dbReference type="Pfam" id="PF01979">
    <property type="entry name" value="Amidohydro_1"/>
    <property type="match status" value="1"/>
</dbReference>
<dbReference type="InterPro" id="IPR057744">
    <property type="entry name" value="OTAase-like"/>
</dbReference>
<dbReference type="InterPro" id="IPR051781">
    <property type="entry name" value="Metallo-dep_Hydrolase"/>
</dbReference>
<dbReference type="Gene3D" id="3.20.20.140">
    <property type="entry name" value="Metal-dependent hydrolases"/>
    <property type="match status" value="1"/>
</dbReference>
<keyword evidence="2" id="KW-0378">Hydrolase</keyword>
<dbReference type="AlphaFoldDB" id="A0A7W9FTF7"/>
<dbReference type="InterPro" id="IPR032466">
    <property type="entry name" value="Metal_Hydrolase"/>
</dbReference>
<dbReference type="EMBL" id="JACHLJ010000001">
    <property type="protein sequence ID" value="MBB5771274.1"/>
    <property type="molecule type" value="Genomic_DNA"/>
</dbReference>
<dbReference type="Proteomes" id="UP000556201">
    <property type="component" value="Unassembled WGS sequence"/>
</dbReference>
<feature type="domain" description="Amidohydrolase-related" evidence="1">
    <location>
        <begin position="30"/>
        <end position="378"/>
    </location>
</feature>
<comment type="caution">
    <text evidence="2">The sequence shown here is derived from an EMBL/GenBank/DDBJ whole genome shotgun (WGS) entry which is preliminary data.</text>
</comment>
<dbReference type="SUPFAM" id="SSF51556">
    <property type="entry name" value="Metallo-dependent hydrolases"/>
    <property type="match status" value="1"/>
</dbReference>
<sequence length="383" mass="40305">MIRGNQVVEVRDGFVGDALQGKVVDLRQAFVLPGLIDSHVHLTSQQNPNARLEEVTLSDADQAMVGARYARRTLMAGFTTVADLGASNQAIFALRHAVRNGDVPGPRIIAAGSSVSIHGGHGDINGYREDVMHLLSSESICSGPEDCMRAVRTQVRAGADIIKITATGGVLSNTAAGLNQQFSDDELSAIVGSAHRMGRQVTAHAHGVDGINAFLRAGGDSIEHGTYLDDQSIRLFKSNGAWLIPTLLAGDFVARIASGPDNFFTPAQTAKALEAGPKMLDMARRAHEGGVKIAFGTDSGVSAHGDNAQEFALLVRAGLSPLEAIQAATVDAAEHLRIANEAGKIAVGMPADIVAVSGDPLSDVTELERMKFVMRSGVVYRAD</sequence>
<evidence type="ECO:0000313" key="3">
    <source>
        <dbReference type="Proteomes" id="UP000556201"/>
    </source>
</evidence>
<dbReference type="InterPro" id="IPR006680">
    <property type="entry name" value="Amidohydro-rel"/>
</dbReference>
<dbReference type="SUPFAM" id="SSF51338">
    <property type="entry name" value="Composite domain of metallo-dependent hydrolases"/>
    <property type="match status" value="1"/>
</dbReference>
<name>A0A7W9FTF7_BREVE</name>
<gene>
    <name evidence="2" type="ORF">HNP47_001243</name>
</gene>
<evidence type="ECO:0000313" key="2">
    <source>
        <dbReference type="EMBL" id="MBB5771274.1"/>
    </source>
</evidence>